<accession>A0ABU6NC95</accession>
<gene>
    <name evidence="1" type="ORF">P4447_07715</name>
</gene>
<dbReference type="Proteomes" id="UP001330749">
    <property type="component" value="Unassembled WGS sequence"/>
</dbReference>
<sequence>MKKYTLAALQMAYLGAKLEREPEGERCPLCLELACSHKADTSNDPFINLTTVSEFKYA</sequence>
<evidence type="ECO:0000313" key="2">
    <source>
        <dbReference type="Proteomes" id="UP001330749"/>
    </source>
</evidence>
<keyword evidence="2" id="KW-1185">Reference proteome</keyword>
<organism evidence="1 2">
    <name type="scientific">Bacillus xiapuensis</name>
    <dbReference type="NCBI Taxonomy" id="2014075"/>
    <lineage>
        <taxon>Bacteria</taxon>
        <taxon>Bacillati</taxon>
        <taxon>Bacillota</taxon>
        <taxon>Bacilli</taxon>
        <taxon>Bacillales</taxon>
        <taxon>Bacillaceae</taxon>
        <taxon>Bacillus</taxon>
    </lineage>
</organism>
<reference evidence="1 2" key="1">
    <citation type="submission" date="2023-03" db="EMBL/GenBank/DDBJ databases">
        <title>Bacillus Genome Sequencing.</title>
        <authorList>
            <person name="Dunlap C."/>
        </authorList>
    </citation>
    <scope>NUCLEOTIDE SEQUENCE [LARGE SCALE GENOMIC DNA]</scope>
    <source>
        <strain evidence="1 2">B-14544</strain>
    </source>
</reference>
<proteinExistence type="predicted"/>
<dbReference type="RefSeq" id="WP_327967250.1">
    <property type="nucleotide sequence ID" value="NZ_JARMQG010000084.1"/>
</dbReference>
<evidence type="ECO:0000313" key="1">
    <source>
        <dbReference type="EMBL" id="MED3562340.1"/>
    </source>
</evidence>
<protein>
    <submittedName>
        <fullName evidence="1">Uncharacterized protein</fullName>
    </submittedName>
</protein>
<dbReference type="EMBL" id="JARMQG010000084">
    <property type="protein sequence ID" value="MED3562340.1"/>
    <property type="molecule type" value="Genomic_DNA"/>
</dbReference>
<comment type="caution">
    <text evidence="1">The sequence shown here is derived from an EMBL/GenBank/DDBJ whole genome shotgun (WGS) entry which is preliminary data.</text>
</comment>
<name>A0ABU6NC95_9BACI</name>